<feature type="region of interest" description="Disordered" evidence="1">
    <location>
        <begin position="418"/>
        <end position="448"/>
    </location>
</feature>
<dbReference type="RefSeq" id="WP_035888879.1">
    <property type="nucleotide sequence ID" value="NZ_JNCF01000017.1"/>
</dbReference>
<dbReference type="OrthoDB" id="5651653at2"/>
<sequence>MPPKNRKELLDVIDNLDKFSEKLLNRIADESEEGCKQLILVIEAAKARYNKPIESWLKGWFYQYTRKRGQDIELAIKSIEAFPDAYTRLQEFKLLVAKGEWEHGSFNYYLFDELIKSVPGYKFLESELVQPIILKLREKIGTRINEFMSQYHATQKLIEAQKQELKITQQSAQKFVDNVLIANNLESAKTSAEENKNYIQFGLISKNNVWKLFWVDATGKVYALELGEELMKILIEHNVKEVENISSLRLKRLKKECLKARESFLERTQLIINPLDPKNNINLTNEELIQNGLAAAFVLRGKPNDFSLWWINTLGFAQPITLDSYPSLALWLNAQNYPFGEEQILQLKAHLLNVNTSKSIGMGEFKAQLQECLVNGFKNAKVEQTSTSSVTTPKKLDLSLFVNIERCLSGKLSKMQEEKLNAKDQESSQAGSNNSDITQNKSPERTPCRLDLKKYGNIETFFLSRAKIVGTEESLKPAVPTI</sequence>
<dbReference type="STRING" id="1498499.EP47_09480"/>
<gene>
    <name evidence="2" type="ORF">EP47_09480</name>
</gene>
<keyword evidence="3" id="KW-1185">Reference proteome</keyword>
<name>A0A0A2SVK7_9GAMM</name>
<protein>
    <submittedName>
        <fullName evidence="2">Uncharacterized protein</fullName>
    </submittedName>
</protein>
<evidence type="ECO:0000313" key="2">
    <source>
        <dbReference type="EMBL" id="KGP63434.1"/>
    </source>
</evidence>
<organism evidence="2 3">
    <name type="scientific">Legionella norrlandica</name>
    <dbReference type="NCBI Taxonomy" id="1498499"/>
    <lineage>
        <taxon>Bacteria</taxon>
        <taxon>Pseudomonadati</taxon>
        <taxon>Pseudomonadota</taxon>
        <taxon>Gammaproteobacteria</taxon>
        <taxon>Legionellales</taxon>
        <taxon>Legionellaceae</taxon>
        <taxon>Legionella</taxon>
    </lineage>
</organism>
<comment type="caution">
    <text evidence="2">The sequence shown here is derived from an EMBL/GenBank/DDBJ whole genome shotgun (WGS) entry which is preliminary data.</text>
</comment>
<feature type="compositionally biased region" description="Polar residues" evidence="1">
    <location>
        <begin position="427"/>
        <end position="441"/>
    </location>
</feature>
<dbReference type="EMBL" id="JNCF01000017">
    <property type="protein sequence ID" value="KGP63434.1"/>
    <property type="molecule type" value="Genomic_DNA"/>
</dbReference>
<accession>A0A0A2SVK7</accession>
<dbReference type="Proteomes" id="UP000054422">
    <property type="component" value="Unassembled WGS sequence"/>
</dbReference>
<dbReference type="AlphaFoldDB" id="A0A0A2SVK7"/>
<proteinExistence type="predicted"/>
<reference evidence="2 3" key="1">
    <citation type="submission" date="2014-05" db="EMBL/GenBank/DDBJ databases">
        <authorList>
            <person name="Rizzardi K."/>
            <person name="Winiecka-Krusnell J."/>
            <person name="Ramliden M."/>
            <person name="Alm E."/>
            <person name="Andersson S."/>
            <person name="Byfors S."/>
        </authorList>
    </citation>
    <scope>NUCLEOTIDE SEQUENCE [LARGE SCALE GENOMIC DNA]</scope>
    <source>
        <strain evidence="2 3">LEGN</strain>
    </source>
</reference>
<evidence type="ECO:0000313" key="3">
    <source>
        <dbReference type="Proteomes" id="UP000054422"/>
    </source>
</evidence>
<evidence type="ECO:0000256" key="1">
    <source>
        <dbReference type="SAM" id="MobiDB-lite"/>
    </source>
</evidence>